<dbReference type="PROSITE" id="PS50977">
    <property type="entry name" value="HTH_TETR_2"/>
    <property type="match status" value="1"/>
</dbReference>
<dbReference type="InterPro" id="IPR036271">
    <property type="entry name" value="Tet_transcr_reg_TetR-rel_C_sf"/>
</dbReference>
<dbReference type="InterPro" id="IPR009057">
    <property type="entry name" value="Homeodomain-like_sf"/>
</dbReference>
<organism evidence="4 5">
    <name type="scientific">Pectobacterium actinidiae</name>
    <dbReference type="NCBI Taxonomy" id="1507808"/>
    <lineage>
        <taxon>Bacteria</taxon>
        <taxon>Pseudomonadati</taxon>
        <taxon>Pseudomonadota</taxon>
        <taxon>Gammaproteobacteria</taxon>
        <taxon>Enterobacterales</taxon>
        <taxon>Pectobacteriaceae</taxon>
        <taxon>Pectobacterium</taxon>
    </lineage>
</organism>
<name>A0ABW8G603_9GAMM</name>
<dbReference type="EMBL" id="JBIXLL010000001">
    <property type="protein sequence ID" value="MFJ5428061.1"/>
    <property type="molecule type" value="Genomic_DNA"/>
</dbReference>
<dbReference type="InterPro" id="IPR001647">
    <property type="entry name" value="HTH_TetR"/>
</dbReference>
<dbReference type="InterPro" id="IPR050109">
    <property type="entry name" value="HTH-type_TetR-like_transc_reg"/>
</dbReference>
<dbReference type="PANTHER" id="PTHR30055">
    <property type="entry name" value="HTH-TYPE TRANSCRIPTIONAL REGULATOR RUTR"/>
    <property type="match status" value="1"/>
</dbReference>
<keyword evidence="1 2" id="KW-0238">DNA-binding</keyword>
<dbReference type="RefSeq" id="WP_400394065.1">
    <property type="nucleotide sequence ID" value="NZ_JBIXLL010000001.1"/>
</dbReference>
<dbReference type="PANTHER" id="PTHR30055:SF223">
    <property type="entry name" value="HTH-TYPE TRANSCRIPTIONAL REGULATOR UIDR"/>
    <property type="match status" value="1"/>
</dbReference>
<dbReference type="PRINTS" id="PR00455">
    <property type="entry name" value="HTHTETR"/>
</dbReference>
<protein>
    <submittedName>
        <fullName evidence="4">TetR/AcrR family transcriptional regulator</fullName>
    </submittedName>
</protein>
<sequence>MKASKKPNTKIVTDKIQPQTPTRKRVRLSPEVRRQQILDAALVEFSALGFAGATTARIARRAGTTQSNIYVHFADKEEIFETLLRQVLVPNKGLWAPIEEGRNASEVIDTFLNDAYERMTATSIATIRLLITEGHRVPDLIRRWFNEAVEPVRAEQHRRIEQYVAAGKMKPSPLSKDFSFITSPLVHAAVMTMIFPEDIARNAITQIRETHRQSLHLLLGTDGGLKE</sequence>
<evidence type="ECO:0000313" key="4">
    <source>
        <dbReference type="EMBL" id="MFJ5428061.1"/>
    </source>
</evidence>
<evidence type="ECO:0000256" key="1">
    <source>
        <dbReference type="ARBA" id="ARBA00023125"/>
    </source>
</evidence>
<dbReference type="SUPFAM" id="SSF46689">
    <property type="entry name" value="Homeodomain-like"/>
    <property type="match status" value="1"/>
</dbReference>
<feature type="domain" description="HTH tetR-type" evidence="3">
    <location>
        <begin position="31"/>
        <end position="91"/>
    </location>
</feature>
<evidence type="ECO:0000259" key="3">
    <source>
        <dbReference type="PROSITE" id="PS50977"/>
    </source>
</evidence>
<feature type="DNA-binding region" description="H-T-H motif" evidence="2">
    <location>
        <begin position="54"/>
        <end position="73"/>
    </location>
</feature>
<dbReference type="Proteomes" id="UP001617689">
    <property type="component" value="Unassembled WGS sequence"/>
</dbReference>
<reference evidence="4 5" key="1">
    <citation type="submission" date="2024-10" db="EMBL/GenBank/DDBJ databases">
        <authorList>
            <person name="Lu C.-H."/>
        </authorList>
    </citation>
    <scope>NUCLEOTIDE SEQUENCE [LARGE SCALE GENOMIC DNA]</scope>
    <source>
        <strain evidence="4 5">22ZTDG03-2</strain>
    </source>
</reference>
<gene>
    <name evidence="4" type="ORF">ACIPUP_02720</name>
</gene>
<accession>A0ABW8G603</accession>
<comment type="caution">
    <text evidence="4">The sequence shown here is derived from an EMBL/GenBank/DDBJ whole genome shotgun (WGS) entry which is preliminary data.</text>
</comment>
<dbReference type="Pfam" id="PF00440">
    <property type="entry name" value="TetR_N"/>
    <property type="match status" value="1"/>
</dbReference>
<dbReference type="SUPFAM" id="SSF48498">
    <property type="entry name" value="Tetracyclin repressor-like, C-terminal domain"/>
    <property type="match status" value="1"/>
</dbReference>
<evidence type="ECO:0000313" key="5">
    <source>
        <dbReference type="Proteomes" id="UP001617689"/>
    </source>
</evidence>
<dbReference type="Gene3D" id="1.10.357.10">
    <property type="entry name" value="Tetracycline Repressor, domain 2"/>
    <property type="match status" value="1"/>
</dbReference>
<proteinExistence type="predicted"/>
<keyword evidence="5" id="KW-1185">Reference proteome</keyword>
<evidence type="ECO:0000256" key="2">
    <source>
        <dbReference type="PROSITE-ProRule" id="PRU00335"/>
    </source>
</evidence>